<accession>A0A2T0VFL8</accession>
<evidence type="ECO:0000313" key="3">
    <source>
        <dbReference type="Proteomes" id="UP000237983"/>
    </source>
</evidence>
<comment type="caution">
    <text evidence="2">The sequence shown here is derived from an EMBL/GenBank/DDBJ whole genome shotgun (WGS) entry which is preliminary data.</text>
</comment>
<dbReference type="RefSeq" id="WP_106211221.1">
    <property type="nucleotide sequence ID" value="NZ_PVTL01000003.1"/>
</dbReference>
<dbReference type="AlphaFoldDB" id="A0A2T0VFL8"/>
<reference evidence="2 3" key="1">
    <citation type="submission" date="2018-03" db="EMBL/GenBank/DDBJ databases">
        <title>Genomic Encyclopedia of Type Strains, Phase III (KMG-III): the genomes of soil and plant-associated and newly described type strains.</title>
        <authorList>
            <person name="Whitman W."/>
        </authorList>
    </citation>
    <scope>NUCLEOTIDE SEQUENCE [LARGE SCALE GENOMIC DNA]</scope>
    <source>
        <strain evidence="2 3">CGMCC 1.12484</strain>
    </source>
</reference>
<protein>
    <submittedName>
        <fullName evidence="2">Uncharacterized protein</fullName>
    </submittedName>
</protein>
<organism evidence="2 3">
    <name type="scientific">Glaciihabitans tibetensis</name>
    <dbReference type="NCBI Taxonomy" id="1266600"/>
    <lineage>
        <taxon>Bacteria</taxon>
        <taxon>Bacillati</taxon>
        <taxon>Actinomycetota</taxon>
        <taxon>Actinomycetes</taxon>
        <taxon>Micrococcales</taxon>
        <taxon>Microbacteriaceae</taxon>
        <taxon>Glaciihabitans</taxon>
    </lineage>
</organism>
<sequence>MVTISHVLRSLTRRSRPVPAVAETLVGSPPVDESPAVAETPVAETPVCPPPVAESPAVSDPPAHDDSAAAGSEIIEATLVEYSVPVVVQRPVDRDTSRAEEALYDLVRERVLGMVGPGGTFNVSMRTANDDDLFFSQAFAQLIARELVSQLHASASQPSSAELGPSVAPPAAIGAGKEPGPEQATTHDSRLIA</sequence>
<name>A0A2T0VFL8_9MICO</name>
<feature type="region of interest" description="Disordered" evidence="1">
    <location>
        <begin position="158"/>
        <end position="193"/>
    </location>
</feature>
<proteinExistence type="predicted"/>
<feature type="region of interest" description="Disordered" evidence="1">
    <location>
        <begin position="24"/>
        <end position="67"/>
    </location>
</feature>
<dbReference type="Proteomes" id="UP000237983">
    <property type="component" value="Unassembled WGS sequence"/>
</dbReference>
<dbReference type="EMBL" id="PVTL01000003">
    <property type="protein sequence ID" value="PRY69000.1"/>
    <property type="molecule type" value="Genomic_DNA"/>
</dbReference>
<keyword evidence="3" id="KW-1185">Reference proteome</keyword>
<gene>
    <name evidence="2" type="ORF">B0I08_103206</name>
</gene>
<evidence type="ECO:0000256" key="1">
    <source>
        <dbReference type="SAM" id="MobiDB-lite"/>
    </source>
</evidence>
<evidence type="ECO:0000313" key="2">
    <source>
        <dbReference type="EMBL" id="PRY69000.1"/>
    </source>
</evidence>